<dbReference type="OrthoDB" id="297496at2759"/>
<evidence type="ECO:0000256" key="1">
    <source>
        <dbReference type="ARBA" id="ARBA00004141"/>
    </source>
</evidence>
<dbReference type="InterPro" id="IPR003148">
    <property type="entry name" value="RCK_N"/>
</dbReference>
<keyword evidence="7" id="KW-1133">Transmembrane helix</keyword>
<evidence type="ECO:0000256" key="9">
    <source>
        <dbReference type="ARBA" id="ARBA00023136"/>
    </source>
</evidence>
<reference evidence="13 14" key="1">
    <citation type="submission" date="2016-07" db="EMBL/GenBank/DDBJ databases">
        <title>Pervasive Adenine N6-methylation of Active Genes in Fungi.</title>
        <authorList>
            <consortium name="DOE Joint Genome Institute"/>
            <person name="Mondo S.J."/>
            <person name="Dannebaum R.O."/>
            <person name="Kuo R.C."/>
            <person name="Labutti K."/>
            <person name="Haridas S."/>
            <person name="Kuo A."/>
            <person name="Salamov A."/>
            <person name="Ahrendt S.R."/>
            <person name="Lipzen A."/>
            <person name="Sullivan W."/>
            <person name="Andreopoulos W.B."/>
            <person name="Clum A."/>
            <person name="Lindquist E."/>
            <person name="Daum C."/>
            <person name="Ramamoorthy G.K."/>
            <person name="Gryganskyi A."/>
            <person name="Culley D."/>
            <person name="Magnuson J.K."/>
            <person name="James T.Y."/>
            <person name="O'Malley M.A."/>
            <person name="Stajich J.E."/>
            <person name="Spatafora J.W."/>
            <person name="Visel A."/>
            <person name="Grigoriev I.V."/>
        </authorList>
    </citation>
    <scope>NUCLEOTIDE SEQUENCE [LARGE SCALE GENOMIC DNA]</scope>
    <source>
        <strain evidence="13 14">PL171</strain>
    </source>
</reference>
<dbReference type="PANTHER" id="PTHR10027">
    <property type="entry name" value="CALCIUM-ACTIVATED POTASSIUM CHANNEL ALPHA CHAIN"/>
    <property type="match status" value="1"/>
</dbReference>
<evidence type="ECO:0000256" key="10">
    <source>
        <dbReference type="ARBA" id="ARBA00023303"/>
    </source>
</evidence>
<evidence type="ECO:0000259" key="12">
    <source>
        <dbReference type="Pfam" id="PF22614"/>
    </source>
</evidence>
<proteinExistence type="predicted"/>
<dbReference type="Gene3D" id="3.40.50.720">
    <property type="entry name" value="NAD(P)-binding Rossmann-like Domain"/>
    <property type="match status" value="1"/>
</dbReference>
<feature type="compositionally biased region" description="Polar residues" evidence="11">
    <location>
        <begin position="1"/>
        <end position="16"/>
    </location>
</feature>
<evidence type="ECO:0000256" key="5">
    <source>
        <dbReference type="ARBA" id="ARBA00022826"/>
    </source>
</evidence>
<evidence type="ECO:0000313" key="14">
    <source>
        <dbReference type="Proteomes" id="UP000193411"/>
    </source>
</evidence>
<evidence type="ECO:0000256" key="7">
    <source>
        <dbReference type="ARBA" id="ARBA00022989"/>
    </source>
</evidence>
<keyword evidence="14" id="KW-1185">Reference proteome</keyword>
<dbReference type="GO" id="GO:0005267">
    <property type="term" value="F:potassium channel activity"/>
    <property type="evidence" value="ECO:0007669"/>
    <property type="project" value="UniProtKB-KW"/>
</dbReference>
<organism evidence="13 14">
    <name type="scientific">Catenaria anguillulae PL171</name>
    <dbReference type="NCBI Taxonomy" id="765915"/>
    <lineage>
        <taxon>Eukaryota</taxon>
        <taxon>Fungi</taxon>
        <taxon>Fungi incertae sedis</taxon>
        <taxon>Blastocladiomycota</taxon>
        <taxon>Blastocladiomycetes</taxon>
        <taxon>Blastocladiales</taxon>
        <taxon>Catenariaceae</taxon>
        <taxon>Catenaria</taxon>
    </lineage>
</organism>
<dbReference type="Proteomes" id="UP000193411">
    <property type="component" value="Unassembled WGS sequence"/>
</dbReference>
<keyword evidence="5" id="KW-0631">Potassium channel</keyword>
<evidence type="ECO:0000256" key="4">
    <source>
        <dbReference type="ARBA" id="ARBA00022692"/>
    </source>
</evidence>
<comment type="caution">
    <text evidence="13">The sequence shown here is derived from an EMBL/GenBank/DDBJ whole genome shotgun (WGS) entry which is preliminary data.</text>
</comment>
<keyword evidence="10" id="KW-0407">Ion channel</keyword>
<evidence type="ECO:0000256" key="8">
    <source>
        <dbReference type="ARBA" id="ARBA00023065"/>
    </source>
</evidence>
<dbReference type="AlphaFoldDB" id="A0A1Y2I320"/>
<protein>
    <recommendedName>
        <fullName evidence="12">RCK N-terminal domain-containing protein</fullName>
    </recommendedName>
</protein>
<dbReference type="EMBL" id="MCFL01000003">
    <property type="protein sequence ID" value="ORZ40614.1"/>
    <property type="molecule type" value="Genomic_DNA"/>
</dbReference>
<keyword evidence="9" id="KW-0472">Membrane</keyword>
<accession>A0A1Y2I320</accession>
<name>A0A1Y2I320_9FUNG</name>
<gene>
    <name evidence="13" type="ORF">BCR44DRAFT_58717</name>
</gene>
<sequence length="323" mass="34617">MVASSPTQTNPNTALPLSSVAEISGRHSSSPALSASPAATTTESESEPPSSPPLPPSSPFHARMPTTSAAHIFTDHILVCVSATRDTNRAFPLNLGVFLESLIHGGGHHISERIPVVILCDHVPPAEEWSALESIYGSTHVFFVKGCPLNARDLKRAGAERAARVIVLADDTAVLHAGDEGAASTQTRADKTEDSTAVMVLFLVKSLCPSTTFVIVEFVHRQTMSFLTERDVDASGKESDLLLGEEVLPHRSLSFRAGNVFTVSMLDSLVAQAYHSPHLIHIVRLLLQVADPWVQSEPDLDDSDQDSPGSGRTLYQDAIPAHL</sequence>
<keyword evidence="4" id="KW-0812">Transmembrane</keyword>
<evidence type="ECO:0000256" key="2">
    <source>
        <dbReference type="ARBA" id="ARBA00022448"/>
    </source>
</evidence>
<dbReference type="PANTHER" id="PTHR10027:SF10">
    <property type="entry name" value="SLOWPOKE 2, ISOFORM D"/>
    <property type="match status" value="1"/>
</dbReference>
<feature type="domain" description="RCK N-terminal" evidence="12">
    <location>
        <begin position="73"/>
        <end position="214"/>
    </location>
</feature>
<feature type="region of interest" description="Disordered" evidence="11">
    <location>
        <begin position="1"/>
        <end position="62"/>
    </location>
</feature>
<evidence type="ECO:0000256" key="3">
    <source>
        <dbReference type="ARBA" id="ARBA00022538"/>
    </source>
</evidence>
<dbReference type="GO" id="GO:0016020">
    <property type="term" value="C:membrane"/>
    <property type="evidence" value="ECO:0007669"/>
    <property type="project" value="UniProtKB-SubCell"/>
</dbReference>
<keyword evidence="3" id="KW-0633">Potassium transport</keyword>
<dbReference type="InterPro" id="IPR047871">
    <property type="entry name" value="K_chnl_Slo-like"/>
</dbReference>
<evidence type="ECO:0000313" key="13">
    <source>
        <dbReference type="EMBL" id="ORZ40614.1"/>
    </source>
</evidence>
<dbReference type="Pfam" id="PF22614">
    <property type="entry name" value="Slo-like_RCK"/>
    <property type="match status" value="1"/>
</dbReference>
<keyword evidence="2" id="KW-0813">Transport</keyword>
<keyword evidence="6" id="KW-0630">Potassium</keyword>
<evidence type="ECO:0000256" key="11">
    <source>
        <dbReference type="SAM" id="MobiDB-lite"/>
    </source>
</evidence>
<evidence type="ECO:0000256" key="6">
    <source>
        <dbReference type="ARBA" id="ARBA00022958"/>
    </source>
</evidence>
<feature type="non-terminal residue" evidence="13">
    <location>
        <position position="323"/>
    </location>
</feature>
<comment type="subcellular location">
    <subcellularLocation>
        <location evidence="1">Membrane</location>
        <topology evidence="1">Multi-pass membrane protein</topology>
    </subcellularLocation>
</comment>
<keyword evidence="8" id="KW-0406">Ion transport</keyword>
<feature type="compositionally biased region" description="Pro residues" evidence="11">
    <location>
        <begin position="49"/>
        <end position="58"/>
    </location>
</feature>
<feature type="compositionally biased region" description="Low complexity" evidence="11">
    <location>
        <begin position="28"/>
        <end position="43"/>
    </location>
</feature>